<evidence type="ECO:0000313" key="3">
    <source>
        <dbReference type="Proteomes" id="UP000245956"/>
    </source>
</evidence>
<feature type="region of interest" description="Disordered" evidence="1">
    <location>
        <begin position="78"/>
        <end position="190"/>
    </location>
</feature>
<dbReference type="AlphaFoldDB" id="A0A2U3EKG9"/>
<evidence type="ECO:0000313" key="2">
    <source>
        <dbReference type="EMBL" id="PWI74999.1"/>
    </source>
</evidence>
<reference evidence="2 3" key="1">
    <citation type="journal article" date="2016" name="Front. Microbiol.">
        <title>Genome and transcriptome sequences reveal the specific parasitism of the nematophagous Purpureocillium lilacinum 36-1.</title>
        <authorList>
            <person name="Xie J."/>
            <person name="Li S."/>
            <person name="Mo C."/>
            <person name="Xiao X."/>
            <person name="Peng D."/>
            <person name="Wang G."/>
            <person name="Xiao Y."/>
        </authorList>
    </citation>
    <scope>NUCLEOTIDE SEQUENCE [LARGE SCALE GENOMIC DNA]</scope>
    <source>
        <strain evidence="2 3">36-1</strain>
    </source>
</reference>
<evidence type="ECO:0000256" key="1">
    <source>
        <dbReference type="SAM" id="MobiDB-lite"/>
    </source>
</evidence>
<protein>
    <submittedName>
        <fullName evidence="2">Uncharacterized protein</fullName>
    </submittedName>
</protein>
<gene>
    <name evidence="2" type="ORF">PCL_08313</name>
</gene>
<organism evidence="2 3">
    <name type="scientific">Purpureocillium lilacinum</name>
    <name type="common">Paecilomyces lilacinus</name>
    <dbReference type="NCBI Taxonomy" id="33203"/>
    <lineage>
        <taxon>Eukaryota</taxon>
        <taxon>Fungi</taxon>
        <taxon>Dikarya</taxon>
        <taxon>Ascomycota</taxon>
        <taxon>Pezizomycotina</taxon>
        <taxon>Sordariomycetes</taxon>
        <taxon>Hypocreomycetidae</taxon>
        <taxon>Hypocreales</taxon>
        <taxon>Ophiocordycipitaceae</taxon>
        <taxon>Purpureocillium</taxon>
    </lineage>
</organism>
<sequence length="190" mass="19992">MARESRLPPLGAEAAGGCCRQRCLAESSVRKIRLAIPIGLAALQCLDSHYETPAHDPALPQCLTTSHSPFCSAPFAVARHPSRSTAKHSTAQPNQHGPAPHHLPPSAHQHTHDASWITAGKESPPRPALLHSPKETPAGSPAPSYGATQVVRPPSVPLKVAPSRRLGLVPSASSATPRDRKEFSPSPPGC</sequence>
<comment type="caution">
    <text evidence="2">The sequence shown here is derived from an EMBL/GenBank/DDBJ whole genome shotgun (WGS) entry which is preliminary data.</text>
</comment>
<dbReference type="EMBL" id="LCWV01000003">
    <property type="protein sequence ID" value="PWI74999.1"/>
    <property type="molecule type" value="Genomic_DNA"/>
</dbReference>
<accession>A0A2U3EKG9</accession>
<name>A0A2U3EKG9_PURLI</name>
<dbReference type="Proteomes" id="UP000245956">
    <property type="component" value="Unassembled WGS sequence"/>
</dbReference>
<proteinExistence type="predicted"/>